<comment type="similarity">
    <text evidence="3">Belongs to the borealin family.</text>
</comment>
<organism evidence="12 13">
    <name type="scientific">Mugilogobius chulae</name>
    <name type="common">yellowstripe goby</name>
    <dbReference type="NCBI Taxonomy" id="88201"/>
    <lineage>
        <taxon>Eukaryota</taxon>
        <taxon>Metazoa</taxon>
        <taxon>Chordata</taxon>
        <taxon>Craniata</taxon>
        <taxon>Vertebrata</taxon>
        <taxon>Euteleostomi</taxon>
        <taxon>Actinopterygii</taxon>
        <taxon>Neopterygii</taxon>
        <taxon>Teleostei</taxon>
        <taxon>Neoteleostei</taxon>
        <taxon>Acanthomorphata</taxon>
        <taxon>Gobiaria</taxon>
        <taxon>Gobiiformes</taxon>
        <taxon>Gobioidei</taxon>
        <taxon>Gobiidae</taxon>
        <taxon>Gobionellinae</taxon>
        <taxon>Mugilogobius</taxon>
    </lineage>
</organism>
<dbReference type="EMBL" id="JBBPFD010000010">
    <property type="protein sequence ID" value="KAK7909709.1"/>
    <property type="molecule type" value="Genomic_DNA"/>
</dbReference>
<evidence type="ECO:0000313" key="12">
    <source>
        <dbReference type="EMBL" id="KAK7909709.1"/>
    </source>
</evidence>
<dbReference type="GO" id="GO:0032133">
    <property type="term" value="C:chromosome passenger complex"/>
    <property type="evidence" value="ECO:0007669"/>
    <property type="project" value="TreeGrafter"/>
</dbReference>
<dbReference type="PANTHER" id="PTHR16040:SF10">
    <property type="entry name" value="BOREALIN-2"/>
    <property type="match status" value="1"/>
</dbReference>
<evidence type="ECO:0000256" key="3">
    <source>
        <dbReference type="ARBA" id="ARBA00009914"/>
    </source>
</evidence>
<protein>
    <recommendedName>
        <fullName evidence="11">Borealin N-terminal domain-containing protein</fullName>
    </recommendedName>
</protein>
<evidence type="ECO:0000256" key="6">
    <source>
        <dbReference type="ARBA" id="ARBA00022776"/>
    </source>
</evidence>
<evidence type="ECO:0000256" key="7">
    <source>
        <dbReference type="ARBA" id="ARBA00023242"/>
    </source>
</evidence>
<dbReference type="AlphaFoldDB" id="A0AAW0NWT7"/>
<proteinExistence type="inferred from homology"/>
<evidence type="ECO:0000256" key="10">
    <source>
        <dbReference type="SAM" id="MobiDB-lite"/>
    </source>
</evidence>
<dbReference type="Proteomes" id="UP001460270">
    <property type="component" value="Unassembled WGS sequence"/>
</dbReference>
<evidence type="ECO:0000313" key="13">
    <source>
        <dbReference type="Proteomes" id="UP001460270"/>
    </source>
</evidence>
<keyword evidence="13" id="KW-1185">Reference proteome</keyword>
<feature type="domain" description="Borealin N-terminal" evidence="11">
    <location>
        <begin position="24"/>
        <end position="79"/>
    </location>
</feature>
<evidence type="ECO:0000256" key="1">
    <source>
        <dbReference type="ARBA" id="ARBA00004123"/>
    </source>
</evidence>
<comment type="subcellular location">
    <subcellularLocation>
        <location evidence="2">Chromosome</location>
        <location evidence="2">Centromere</location>
    </subcellularLocation>
    <subcellularLocation>
        <location evidence="1">Nucleus</location>
    </subcellularLocation>
</comment>
<accession>A0AAW0NWT7</accession>
<evidence type="ECO:0000256" key="9">
    <source>
        <dbReference type="ARBA" id="ARBA00023328"/>
    </source>
</evidence>
<evidence type="ECO:0000256" key="4">
    <source>
        <dbReference type="ARBA" id="ARBA00022454"/>
    </source>
</evidence>
<dbReference type="GO" id="GO:0000070">
    <property type="term" value="P:mitotic sister chromatid segregation"/>
    <property type="evidence" value="ECO:0007669"/>
    <property type="project" value="TreeGrafter"/>
</dbReference>
<dbReference type="Pfam" id="PF10444">
    <property type="entry name" value="Nbl1_Borealin_N"/>
    <property type="match status" value="1"/>
</dbReference>
<keyword evidence="6" id="KW-0498">Mitosis</keyword>
<dbReference type="InterPro" id="IPR018867">
    <property type="entry name" value="Cell_div_borealin"/>
</dbReference>
<reference evidence="13" key="1">
    <citation type="submission" date="2024-04" db="EMBL/GenBank/DDBJ databases">
        <title>Salinicola lusitanus LLJ914,a marine bacterium isolated from the Okinawa Trough.</title>
        <authorList>
            <person name="Li J."/>
        </authorList>
    </citation>
    <scope>NUCLEOTIDE SEQUENCE [LARGE SCALE GENOMIC DNA]</scope>
</reference>
<name>A0AAW0NWT7_9GOBI</name>
<dbReference type="GO" id="GO:0051301">
    <property type="term" value="P:cell division"/>
    <property type="evidence" value="ECO:0007669"/>
    <property type="project" value="UniProtKB-KW"/>
</dbReference>
<feature type="compositionally biased region" description="Polar residues" evidence="10">
    <location>
        <begin position="135"/>
        <end position="146"/>
    </location>
</feature>
<comment type="caution">
    <text evidence="12">The sequence shown here is derived from an EMBL/GenBank/DDBJ whole genome shotgun (WGS) entry which is preliminary data.</text>
</comment>
<dbReference type="InterPro" id="IPR018851">
    <property type="entry name" value="Borealin_N"/>
</dbReference>
<feature type="region of interest" description="Disordered" evidence="10">
    <location>
        <begin position="96"/>
        <end position="146"/>
    </location>
</feature>
<keyword evidence="8" id="KW-0131">Cell cycle</keyword>
<keyword evidence="4" id="KW-0158">Chromosome</keyword>
<evidence type="ECO:0000256" key="8">
    <source>
        <dbReference type="ARBA" id="ARBA00023306"/>
    </source>
</evidence>
<evidence type="ECO:0000256" key="2">
    <source>
        <dbReference type="ARBA" id="ARBA00004584"/>
    </source>
</evidence>
<keyword evidence="7" id="KW-0539">Nucleus</keyword>
<dbReference type="GO" id="GO:0005634">
    <property type="term" value="C:nucleus"/>
    <property type="evidence" value="ECO:0007669"/>
    <property type="project" value="UniProtKB-SubCell"/>
</dbReference>
<evidence type="ECO:0000256" key="5">
    <source>
        <dbReference type="ARBA" id="ARBA00022618"/>
    </source>
</evidence>
<dbReference type="PANTHER" id="PTHR16040">
    <property type="entry name" value="AUSTRALIN, ISOFORM A-RELATED"/>
    <property type="match status" value="1"/>
</dbReference>
<evidence type="ECO:0000259" key="11">
    <source>
        <dbReference type="Pfam" id="PF10444"/>
    </source>
</evidence>
<dbReference type="GO" id="GO:0051233">
    <property type="term" value="C:spindle midzone"/>
    <property type="evidence" value="ECO:0007669"/>
    <property type="project" value="TreeGrafter"/>
</dbReference>
<dbReference type="GO" id="GO:0000775">
    <property type="term" value="C:chromosome, centromeric region"/>
    <property type="evidence" value="ECO:0007669"/>
    <property type="project" value="UniProtKB-SubCell"/>
</dbReference>
<keyword evidence="5" id="KW-0132">Cell division</keyword>
<gene>
    <name evidence="12" type="ORF">WMY93_014393</name>
</gene>
<dbReference type="Gene3D" id="6.10.250.1900">
    <property type="match status" value="1"/>
</dbReference>
<keyword evidence="9" id="KW-0137">Centromere</keyword>
<sequence length="247" mass="27452">MPRRIKNASVSQKEDLGREMRRNKLTLFIQQFEKEAQERMRDLESKMENTLATVDKIFRVELMKMPPSLKNMEIGDLLSAKESSASDVSIALKNETIEIQQPPRRGARSRLKSSDSAPVQAMPAAKGRVTKGGRNASTRTRTLPGSISVGSLRTHAATVKRTESLKNGDQNATAKPKLRSVVSAGDLHCSMSGSSAHITVTTREGRSVCFSEENKDEINLDLLDDVAWCQIQRLTTLMDHLSSRCQR</sequence>